<reference evidence="2" key="1">
    <citation type="submission" date="2023-03" db="EMBL/GenBank/DDBJ databases">
        <title>Massive genome expansion in bonnet fungi (Mycena s.s.) driven by repeated elements and novel gene families across ecological guilds.</title>
        <authorList>
            <consortium name="Lawrence Berkeley National Laboratory"/>
            <person name="Harder C.B."/>
            <person name="Miyauchi S."/>
            <person name="Viragh M."/>
            <person name="Kuo A."/>
            <person name="Thoen E."/>
            <person name="Andreopoulos B."/>
            <person name="Lu D."/>
            <person name="Skrede I."/>
            <person name="Drula E."/>
            <person name="Henrissat B."/>
            <person name="Morin E."/>
            <person name="Kohler A."/>
            <person name="Barry K."/>
            <person name="LaButti K."/>
            <person name="Morin E."/>
            <person name="Salamov A."/>
            <person name="Lipzen A."/>
            <person name="Mereny Z."/>
            <person name="Hegedus B."/>
            <person name="Baldrian P."/>
            <person name="Stursova M."/>
            <person name="Weitz H."/>
            <person name="Taylor A."/>
            <person name="Grigoriev I.V."/>
            <person name="Nagy L.G."/>
            <person name="Martin F."/>
            <person name="Kauserud H."/>
        </authorList>
    </citation>
    <scope>NUCLEOTIDE SEQUENCE</scope>
    <source>
        <strain evidence="2">CBHHK173m</strain>
    </source>
</reference>
<dbReference type="AlphaFoldDB" id="A0AAD6XLE0"/>
<gene>
    <name evidence="2" type="ORF">B0H15DRAFT_993499</name>
</gene>
<organism evidence="2 3">
    <name type="scientific">Mycena belliarum</name>
    <dbReference type="NCBI Taxonomy" id="1033014"/>
    <lineage>
        <taxon>Eukaryota</taxon>
        <taxon>Fungi</taxon>
        <taxon>Dikarya</taxon>
        <taxon>Basidiomycota</taxon>
        <taxon>Agaricomycotina</taxon>
        <taxon>Agaricomycetes</taxon>
        <taxon>Agaricomycetidae</taxon>
        <taxon>Agaricales</taxon>
        <taxon>Marasmiineae</taxon>
        <taxon>Mycenaceae</taxon>
        <taxon>Mycena</taxon>
    </lineage>
</organism>
<feature type="region of interest" description="Disordered" evidence="1">
    <location>
        <begin position="773"/>
        <end position="795"/>
    </location>
</feature>
<feature type="region of interest" description="Disordered" evidence="1">
    <location>
        <begin position="179"/>
        <end position="198"/>
    </location>
</feature>
<feature type="region of interest" description="Disordered" evidence="1">
    <location>
        <begin position="663"/>
        <end position="695"/>
    </location>
</feature>
<feature type="region of interest" description="Disordered" evidence="1">
    <location>
        <begin position="550"/>
        <end position="570"/>
    </location>
</feature>
<proteinExistence type="predicted"/>
<sequence length="823" mass="89102">MNCISESGCAVGEMGRICPKSLEEPGQYFITFIFIFNQHQYRAWCRGKFTKLKHNRSRGRAATGRGGLVHRRAGGKVERRAGFSRAVGERTNIRTSSESSSFCSSLCSARPRPAPPRPTPPSCAAHVAHAHTPEFVVLANDAFVMAMYPYRDAWEPAGASGSARMGTIDGGSGFLAAGRAGRRGAGGRGRGDKEDLLPQVELNPNIPRGQQKRSRGPIRWGKPSVVAVSSSGSDEYTLMLPLGYSFLLQVVPILAKIVCRRSGRGPDIGVPGMVPGTPDPDGCMEGKGAVRSRVRPNTYIWRRQGEAVAYRAQLRGLGHTAPTRSPHPTPYLIPNTDLLPDIYANLSSLGLNRGVPCQWEQATTTLERGEAVAYSVGAELVDRLEGDAMSWAMSDGNVRRATGAMPDVADDPARPRPDVEARYARAVHSPQCTVQAPVTKVELNSSAVPRFELGLLQLATGHVRRVHMTMRTGRGCGMWDVGCRCGRRLTWKLVVELGIQALRLGGGWLELGSASLSRFGTNTFSQRGSAPQAGSVTRTRDYNRFRLRPGAFPDSDKMVDSEPRDQPARRRGHVARDFLSLESPHIGAKLKPVCIITISGSARKWFARSRSLPCALNTLVGVHVASVPATSRTFHRGLAPKLPHIKVLKKRGNKQRSRICGVSNRSAEEGLSPHERGPGATPAVQPANSIYPLSLGPERRSGRRLPVARCVRWLRSAGRRARTPPGPSRPEASPIEFEDYTRRARGSARHMRRAGSARYASAAARERAWTAALSREGGGGGGAAKGEGGEAGNPIKVDRHRGAGCPPRLGWGGNETAQRIHLY</sequence>
<feature type="region of interest" description="Disordered" evidence="1">
    <location>
        <begin position="718"/>
        <end position="739"/>
    </location>
</feature>
<evidence type="ECO:0000313" key="2">
    <source>
        <dbReference type="EMBL" id="KAJ7082708.1"/>
    </source>
</evidence>
<evidence type="ECO:0000256" key="1">
    <source>
        <dbReference type="SAM" id="MobiDB-lite"/>
    </source>
</evidence>
<feature type="region of interest" description="Disordered" evidence="1">
    <location>
        <begin position="101"/>
        <end position="120"/>
    </location>
</feature>
<dbReference type="Proteomes" id="UP001222325">
    <property type="component" value="Unassembled WGS sequence"/>
</dbReference>
<feature type="compositionally biased region" description="Low complexity" evidence="1">
    <location>
        <begin position="101"/>
        <end position="111"/>
    </location>
</feature>
<comment type="caution">
    <text evidence="2">The sequence shown here is derived from an EMBL/GenBank/DDBJ whole genome shotgun (WGS) entry which is preliminary data.</text>
</comment>
<feature type="compositionally biased region" description="Basic and acidic residues" evidence="1">
    <location>
        <begin position="666"/>
        <end position="677"/>
    </location>
</feature>
<protein>
    <submittedName>
        <fullName evidence="2">Uncharacterized protein</fullName>
    </submittedName>
</protein>
<feature type="compositionally biased region" description="Basic and acidic residues" evidence="1">
    <location>
        <begin position="554"/>
        <end position="568"/>
    </location>
</feature>
<name>A0AAD6XLE0_9AGAR</name>
<evidence type="ECO:0000313" key="3">
    <source>
        <dbReference type="Proteomes" id="UP001222325"/>
    </source>
</evidence>
<accession>A0AAD6XLE0</accession>
<feature type="compositionally biased region" description="Gly residues" evidence="1">
    <location>
        <begin position="776"/>
        <end position="791"/>
    </location>
</feature>
<keyword evidence="3" id="KW-1185">Reference proteome</keyword>
<dbReference type="EMBL" id="JARJCN010000044">
    <property type="protein sequence ID" value="KAJ7082708.1"/>
    <property type="molecule type" value="Genomic_DNA"/>
</dbReference>